<evidence type="ECO:0000313" key="2">
    <source>
        <dbReference type="EMBL" id="KAG4426586.1"/>
    </source>
</evidence>
<evidence type="ECO:0000313" key="3">
    <source>
        <dbReference type="Proteomes" id="UP000664132"/>
    </source>
</evidence>
<keyword evidence="3" id="KW-1185">Reference proteome</keyword>
<sequence length="87" mass="10304">MSTSWKEKLGFKPAVVEPPAKLTPEEEKAERKRERKERMANAKKEQDKKDKKLQKRIDHANSSAGVYTQFYKKENGDVSWWKLFLYS</sequence>
<dbReference type="AlphaFoldDB" id="A0A8H7WKY0"/>
<feature type="compositionally biased region" description="Basic and acidic residues" evidence="1">
    <location>
        <begin position="23"/>
        <end position="57"/>
    </location>
</feature>
<name>A0A8H7WKY0_9HELO</name>
<comment type="caution">
    <text evidence="2">The sequence shown here is derived from an EMBL/GenBank/DDBJ whole genome shotgun (WGS) entry which is preliminary data.</text>
</comment>
<organism evidence="2 3">
    <name type="scientific">Cadophora malorum</name>
    <dbReference type="NCBI Taxonomy" id="108018"/>
    <lineage>
        <taxon>Eukaryota</taxon>
        <taxon>Fungi</taxon>
        <taxon>Dikarya</taxon>
        <taxon>Ascomycota</taxon>
        <taxon>Pezizomycotina</taxon>
        <taxon>Leotiomycetes</taxon>
        <taxon>Helotiales</taxon>
        <taxon>Ploettnerulaceae</taxon>
        <taxon>Cadophora</taxon>
    </lineage>
</organism>
<dbReference type="OrthoDB" id="3555233at2759"/>
<dbReference type="Proteomes" id="UP000664132">
    <property type="component" value="Unassembled WGS sequence"/>
</dbReference>
<proteinExistence type="predicted"/>
<dbReference type="EMBL" id="JAFJYH010000001">
    <property type="protein sequence ID" value="KAG4426586.1"/>
    <property type="molecule type" value="Genomic_DNA"/>
</dbReference>
<feature type="region of interest" description="Disordered" evidence="1">
    <location>
        <begin position="1"/>
        <end position="57"/>
    </location>
</feature>
<protein>
    <submittedName>
        <fullName evidence="2">Uncharacterized protein</fullName>
    </submittedName>
</protein>
<evidence type="ECO:0000256" key="1">
    <source>
        <dbReference type="SAM" id="MobiDB-lite"/>
    </source>
</evidence>
<accession>A0A8H7WKY0</accession>
<reference evidence="2" key="1">
    <citation type="submission" date="2021-02" db="EMBL/GenBank/DDBJ databases">
        <title>Genome sequence Cadophora malorum strain M34.</title>
        <authorList>
            <person name="Stefanovic E."/>
            <person name="Vu D."/>
            <person name="Scully C."/>
            <person name="Dijksterhuis J."/>
            <person name="Roader J."/>
            <person name="Houbraken J."/>
        </authorList>
    </citation>
    <scope>NUCLEOTIDE SEQUENCE</scope>
    <source>
        <strain evidence="2">M34</strain>
    </source>
</reference>
<feature type="compositionally biased region" description="Basic and acidic residues" evidence="1">
    <location>
        <begin position="1"/>
        <end position="10"/>
    </location>
</feature>
<gene>
    <name evidence="2" type="ORF">IFR04_000017</name>
</gene>